<protein>
    <submittedName>
        <fullName evidence="1">Uncharacterized protein</fullName>
    </submittedName>
</protein>
<reference evidence="1" key="1">
    <citation type="submission" date="2019-12" db="EMBL/GenBank/DDBJ databases">
        <title>Genome sequencing and annotation of Brassica cretica.</title>
        <authorList>
            <person name="Studholme D.J."/>
            <person name="Sarris P.F."/>
        </authorList>
    </citation>
    <scope>NUCLEOTIDE SEQUENCE</scope>
    <source>
        <strain evidence="1">PFS-102/07</strain>
        <tissue evidence="1">Leaf</tissue>
    </source>
</reference>
<dbReference type="EMBL" id="QGKY02000094">
    <property type="protein sequence ID" value="KAF2601347.1"/>
    <property type="molecule type" value="Genomic_DNA"/>
</dbReference>
<comment type="caution">
    <text evidence="1">The sequence shown here is derived from an EMBL/GenBank/DDBJ whole genome shotgun (WGS) entry which is preliminary data.</text>
</comment>
<name>A0A8S9L5Z6_BRACR</name>
<gene>
    <name evidence="1" type="ORF">F2Q70_00025372</name>
</gene>
<proteinExistence type="predicted"/>
<organism evidence="1">
    <name type="scientific">Brassica cretica</name>
    <name type="common">Mustard</name>
    <dbReference type="NCBI Taxonomy" id="69181"/>
    <lineage>
        <taxon>Eukaryota</taxon>
        <taxon>Viridiplantae</taxon>
        <taxon>Streptophyta</taxon>
        <taxon>Embryophyta</taxon>
        <taxon>Tracheophyta</taxon>
        <taxon>Spermatophyta</taxon>
        <taxon>Magnoliopsida</taxon>
        <taxon>eudicotyledons</taxon>
        <taxon>Gunneridae</taxon>
        <taxon>Pentapetalae</taxon>
        <taxon>rosids</taxon>
        <taxon>malvids</taxon>
        <taxon>Brassicales</taxon>
        <taxon>Brassicaceae</taxon>
        <taxon>Brassiceae</taxon>
        <taxon>Brassica</taxon>
    </lineage>
</organism>
<accession>A0A8S9L5Z6</accession>
<dbReference type="AlphaFoldDB" id="A0A8S9L5Z6"/>
<sequence>MKTVRISLPCGELRGLIQLALWRPGSPLELLSPVSIIQLFVSSRSDFPLTFYDENKSARRIETVRISSPCGELIGLIQLALWRPGSLLELLSPVSIVQLFVSSRSDFPLRFYDENKSARRIETVRFSSPCGELRGLIQLALWQPGSPLDLLSPVSIVQLFVSSQLEFPSRFYDENKSARRIEIVRISSPCGQLRELTQLAQWRAGPLLELLSQVSIAQIFVSSRFYDKNRKDLFFV</sequence>
<evidence type="ECO:0000313" key="1">
    <source>
        <dbReference type="EMBL" id="KAF2601347.1"/>
    </source>
</evidence>